<feature type="compositionally biased region" description="Basic residues" evidence="1">
    <location>
        <begin position="197"/>
        <end position="208"/>
    </location>
</feature>
<dbReference type="OrthoDB" id="10615268at2759"/>
<dbReference type="EMBL" id="RWGY01000031">
    <property type="protein sequence ID" value="TVU16657.1"/>
    <property type="molecule type" value="Genomic_DNA"/>
</dbReference>
<dbReference type="AlphaFoldDB" id="A0A5J9TZR1"/>
<accession>A0A5J9TZR1</accession>
<evidence type="ECO:0000313" key="3">
    <source>
        <dbReference type="Proteomes" id="UP000324897"/>
    </source>
</evidence>
<reference evidence="2 3" key="1">
    <citation type="journal article" date="2019" name="Sci. Rep.">
        <title>A high-quality genome of Eragrostis curvula grass provides insights into Poaceae evolution and supports new strategies to enhance forage quality.</title>
        <authorList>
            <person name="Carballo J."/>
            <person name="Santos B.A.C.M."/>
            <person name="Zappacosta D."/>
            <person name="Garbus I."/>
            <person name="Selva J.P."/>
            <person name="Gallo C.A."/>
            <person name="Diaz A."/>
            <person name="Albertini E."/>
            <person name="Caccamo M."/>
            <person name="Echenique V."/>
        </authorList>
    </citation>
    <scope>NUCLEOTIDE SEQUENCE [LARGE SCALE GENOMIC DNA]</scope>
    <source>
        <strain evidence="3">cv. Victoria</strain>
        <tissue evidence="2">Leaf</tissue>
    </source>
</reference>
<organism evidence="2 3">
    <name type="scientific">Eragrostis curvula</name>
    <name type="common">weeping love grass</name>
    <dbReference type="NCBI Taxonomy" id="38414"/>
    <lineage>
        <taxon>Eukaryota</taxon>
        <taxon>Viridiplantae</taxon>
        <taxon>Streptophyta</taxon>
        <taxon>Embryophyta</taxon>
        <taxon>Tracheophyta</taxon>
        <taxon>Spermatophyta</taxon>
        <taxon>Magnoliopsida</taxon>
        <taxon>Liliopsida</taxon>
        <taxon>Poales</taxon>
        <taxon>Poaceae</taxon>
        <taxon>PACMAD clade</taxon>
        <taxon>Chloridoideae</taxon>
        <taxon>Eragrostideae</taxon>
        <taxon>Eragrostidinae</taxon>
        <taxon>Eragrostis</taxon>
    </lineage>
</organism>
<feature type="region of interest" description="Disordered" evidence="1">
    <location>
        <begin position="197"/>
        <end position="220"/>
    </location>
</feature>
<dbReference type="Gramene" id="TVU16657">
    <property type="protein sequence ID" value="TVU16657"/>
    <property type="gene ID" value="EJB05_40232"/>
</dbReference>
<gene>
    <name evidence="2" type="ORF">EJB05_40232</name>
</gene>
<sequence length="673" mass="74890">MTSQSRSIGAADVWADQGETFPQNAARDEQTSVLDGRLVADFRRATQPLSLTATPGDQSTHKIRTAQARSHGYQVPRVVATPGVASGSSRERRLRVRSPTSCKRPCLVLSVLAADLRRAKQLPCLGTTTIQRVEFEDWGAWVVPGSAPRAGIDVPGANVATQGRKRAPNKKVGRPRSLPLRPALEFRDHIFAVSPRPHRASGYQRRRTAATSPASSIIDDADDFNSSASVELFPRCRRSPPPTSCTPASVARRLRLHLHRVAPSSPSRAASDSDSASIAMAFHQQLARVWYQGRLPNRCFMAEVPDWMQLADDDMVFPSGDLTAGAGIGFKCIKFSSYEHFSDAVHKFWNQYAQVQAQHRPGLRVIVMPYTPVADAHQLHADVLHPDLLPISFAETIAHPLAADDGEPQIQDGAEEQEDDEDGPELVIWDERDAAIALADLDVNVNFTVANYGLLWAKAERFCLSTFMNDTLEDLLARLTFCDEHLPQPTQALLAVLQEDLLRARQQLIFAMVQNRSNPHDVIRSIFPVMHNQVYEDCVHCDPNIEEGAKVDSQETMDRLDDALVDMGIDQYNGNLTVDQARFQLMFAEGVLEGRRYEHSIIQRFNLAKDHFRQALLPLTNELLGVRHRPTVMGGPFFPSSKQMRDELLECYTAARSLAQFVMSIELLSKILS</sequence>
<feature type="compositionally biased region" description="Low complexity" evidence="1">
    <location>
        <begin position="209"/>
        <end position="220"/>
    </location>
</feature>
<evidence type="ECO:0000313" key="2">
    <source>
        <dbReference type="EMBL" id="TVU16657.1"/>
    </source>
</evidence>
<keyword evidence="3" id="KW-1185">Reference proteome</keyword>
<feature type="non-terminal residue" evidence="2">
    <location>
        <position position="1"/>
    </location>
</feature>
<name>A0A5J9TZR1_9POAL</name>
<comment type="caution">
    <text evidence="2">The sequence shown here is derived from an EMBL/GenBank/DDBJ whole genome shotgun (WGS) entry which is preliminary data.</text>
</comment>
<protein>
    <submittedName>
        <fullName evidence="2">Uncharacterized protein</fullName>
    </submittedName>
</protein>
<proteinExistence type="predicted"/>
<evidence type="ECO:0000256" key="1">
    <source>
        <dbReference type="SAM" id="MobiDB-lite"/>
    </source>
</evidence>
<dbReference type="Proteomes" id="UP000324897">
    <property type="component" value="Unassembled WGS sequence"/>
</dbReference>